<reference evidence="1" key="1">
    <citation type="submission" date="2021-03" db="EMBL/GenBank/DDBJ databases">
        <authorList>
            <consortium name="DOE Joint Genome Institute"/>
            <person name="Ahrendt S."/>
            <person name="Looney B.P."/>
            <person name="Miyauchi S."/>
            <person name="Morin E."/>
            <person name="Drula E."/>
            <person name="Courty P.E."/>
            <person name="Chicoki N."/>
            <person name="Fauchery L."/>
            <person name="Kohler A."/>
            <person name="Kuo A."/>
            <person name="Labutti K."/>
            <person name="Pangilinan J."/>
            <person name="Lipzen A."/>
            <person name="Riley R."/>
            <person name="Andreopoulos W."/>
            <person name="He G."/>
            <person name="Johnson J."/>
            <person name="Barry K.W."/>
            <person name="Grigoriev I.V."/>
            <person name="Nagy L."/>
            <person name="Hibbett D."/>
            <person name="Henrissat B."/>
            <person name="Matheny P.B."/>
            <person name="Labbe J."/>
            <person name="Martin F."/>
        </authorList>
    </citation>
    <scope>NUCLEOTIDE SEQUENCE</scope>
    <source>
        <strain evidence="1">HHB10654</strain>
    </source>
</reference>
<accession>A0ACB8TGV2</accession>
<keyword evidence="2" id="KW-1185">Reference proteome</keyword>
<comment type="caution">
    <text evidence="1">The sequence shown here is derived from an EMBL/GenBank/DDBJ whole genome shotgun (WGS) entry which is preliminary data.</text>
</comment>
<proteinExistence type="predicted"/>
<protein>
    <submittedName>
        <fullName evidence="1">Uncharacterized protein</fullName>
    </submittedName>
</protein>
<feature type="non-terminal residue" evidence="1">
    <location>
        <position position="1"/>
    </location>
</feature>
<evidence type="ECO:0000313" key="2">
    <source>
        <dbReference type="Proteomes" id="UP000814140"/>
    </source>
</evidence>
<name>A0ACB8TGV2_9AGAM</name>
<reference evidence="1" key="2">
    <citation type="journal article" date="2022" name="New Phytol.">
        <title>Evolutionary transition to the ectomycorrhizal habit in the genomes of a hyperdiverse lineage of mushroom-forming fungi.</title>
        <authorList>
            <person name="Looney B."/>
            <person name="Miyauchi S."/>
            <person name="Morin E."/>
            <person name="Drula E."/>
            <person name="Courty P.E."/>
            <person name="Kohler A."/>
            <person name="Kuo A."/>
            <person name="LaButti K."/>
            <person name="Pangilinan J."/>
            <person name="Lipzen A."/>
            <person name="Riley R."/>
            <person name="Andreopoulos W."/>
            <person name="He G."/>
            <person name="Johnson J."/>
            <person name="Nolan M."/>
            <person name="Tritt A."/>
            <person name="Barry K.W."/>
            <person name="Grigoriev I.V."/>
            <person name="Nagy L.G."/>
            <person name="Hibbett D."/>
            <person name="Henrissat B."/>
            <person name="Matheny P.B."/>
            <person name="Labbe J."/>
            <person name="Martin F.M."/>
        </authorList>
    </citation>
    <scope>NUCLEOTIDE SEQUENCE</scope>
    <source>
        <strain evidence="1">HHB10654</strain>
    </source>
</reference>
<dbReference type="Proteomes" id="UP000814140">
    <property type="component" value="Unassembled WGS sequence"/>
</dbReference>
<sequence length="592" mass="67065">ERARLDARLHELRNEIQSVQLQRNAIAPISFLPNELLFRIILYHAYSVDIFSASWVKAMLVCRRWYEVARSHAQLWSYVSDSVRRQSPSHVWEMLKRSGDYPLTCTFSPMDEEVYVLEMILKKHMHRVRSLKINGDAKLFSPLLKEGDRWPILEHLALDSWGSENTHLSPSLFEHGAPRLRSLELNNIGMSGWHYLSNLTNLSLVRGHDGTTPHPSFDVLLATLQRSPSLRRLKLHGYLPSDEEGLMALDRLSTQPFPIDLPLLEHLDVVAAFEAIDALLRCVILPPTASMYLIARGIFEGWGVTSLLVPIHRHLHQSGSPVLLSLSINSYPDSYTSITADSTPTTESDLFPNDYRPHFRLVVHPTKQSACRSVFTKVLNALPLDNAEHANLTLVWGHGLSTTTWRKVFRHLPRLKVVRIGVNEGMVAVLEGITDAVKHGTQGLWGAQRRRAARGLFAWPTHLSLVASNDGGTGVPDPVAQTHYYDSLVRLLSEYRDMDAPLKPAGVCWPTLEIDSIRHGYVMGHDYRHALFPLVQDLIIYGKSWDPVSERKRMRESRRKMRELRKEFGIPQPEDEGSSSEGSDSAEDPAQI</sequence>
<organism evidence="1 2">
    <name type="scientific">Artomyces pyxidatus</name>
    <dbReference type="NCBI Taxonomy" id="48021"/>
    <lineage>
        <taxon>Eukaryota</taxon>
        <taxon>Fungi</taxon>
        <taxon>Dikarya</taxon>
        <taxon>Basidiomycota</taxon>
        <taxon>Agaricomycotina</taxon>
        <taxon>Agaricomycetes</taxon>
        <taxon>Russulales</taxon>
        <taxon>Auriscalpiaceae</taxon>
        <taxon>Artomyces</taxon>
    </lineage>
</organism>
<gene>
    <name evidence="1" type="ORF">BV25DRAFT_1794759</name>
</gene>
<dbReference type="EMBL" id="MU277189">
    <property type="protein sequence ID" value="KAI0067620.1"/>
    <property type="molecule type" value="Genomic_DNA"/>
</dbReference>
<evidence type="ECO:0000313" key="1">
    <source>
        <dbReference type="EMBL" id="KAI0067620.1"/>
    </source>
</evidence>